<evidence type="ECO:0000313" key="3">
    <source>
        <dbReference type="Proteomes" id="UP000438429"/>
    </source>
</evidence>
<feature type="region of interest" description="Disordered" evidence="1">
    <location>
        <begin position="1"/>
        <end position="39"/>
    </location>
</feature>
<dbReference type="AlphaFoldDB" id="A0A6A4SWQ4"/>
<dbReference type="Proteomes" id="UP000438429">
    <property type="component" value="Unassembled WGS sequence"/>
</dbReference>
<proteinExistence type="predicted"/>
<organism evidence="2 3">
    <name type="scientific">Scophthalmus maximus</name>
    <name type="common">Turbot</name>
    <name type="synonym">Psetta maxima</name>
    <dbReference type="NCBI Taxonomy" id="52904"/>
    <lineage>
        <taxon>Eukaryota</taxon>
        <taxon>Metazoa</taxon>
        <taxon>Chordata</taxon>
        <taxon>Craniata</taxon>
        <taxon>Vertebrata</taxon>
        <taxon>Euteleostomi</taxon>
        <taxon>Actinopterygii</taxon>
        <taxon>Neopterygii</taxon>
        <taxon>Teleostei</taxon>
        <taxon>Neoteleostei</taxon>
        <taxon>Acanthomorphata</taxon>
        <taxon>Carangaria</taxon>
        <taxon>Pleuronectiformes</taxon>
        <taxon>Pleuronectoidei</taxon>
        <taxon>Scophthalmidae</taxon>
        <taxon>Scophthalmus</taxon>
    </lineage>
</organism>
<reference evidence="2 3" key="1">
    <citation type="submission" date="2019-06" db="EMBL/GenBank/DDBJ databases">
        <title>Draft genomes of female and male turbot (Scophthalmus maximus).</title>
        <authorList>
            <person name="Xu H."/>
            <person name="Xu X.-W."/>
            <person name="Shao C."/>
            <person name="Chen S."/>
        </authorList>
    </citation>
    <scope>NUCLEOTIDE SEQUENCE [LARGE SCALE GENOMIC DNA]</scope>
    <source>
        <strain evidence="2">Ysfricsl-2016a</strain>
        <tissue evidence="2">Blood</tissue>
    </source>
</reference>
<dbReference type="EMBL" id="VEVO01000011">
    <property type="protein sequence ID" value="KAF0035431.1"/>
    <property type="molecule type" value="Genomic_DNA"/>
</dbReference>
<comment type="caution">
    <text evidence="2">The sequence shown here is derived from an EMBL/GenBank/DDBJ whole genome shotgun (WGS) entry which is preliminary data.</text>
</comment>
<sequence length="75" mass="8223">MPLPHCDTAALPPPRQQGAVKRLIWADDPRRRSSRRVEKHLDMADSLSCRPASGRLDSSGESSLPLQLTSVFTVG</sequence>
<gene>
    <name evidence="2" type="ORF">F2P81_013189</name>
</gene>
<protein>
    <submittedName>
        <fullName evidence="2">Uncharacterized protein</fullName>
    </submittedName>
</protein>
<name>A0A6A4SWQ4_SCOMX</name>
<feature type="compositionally biased region" description="Basic and acidic residues" evidence="1">
    <location>
        <begin position="24"/>
        <end position="39"/>
    </location>
</feature>
<accession>A0A6A4SWQ4</accession>
<evidence type="ECO:0000256" key="1">
    <source>
        <dbReference type="SAM" id="MobiDB-lite"/>
    </source>
</evidence>
<evidence type="ECO:0000313" key="2">
    <source>
        <dbReference type="EMBL" id="KAF0035431.1"/>
    </source>
</evidence>